<dbReference type="Gene3D" id="1.10.532.10">
    <property type="entry name" value="STAT transcription factor, N-terminal domain"/>
    <property type="match status" value="1"/>
</dbReference>
<name>A0AAW0Q7W5_9GOBI</name>
<dbReference type="GO" id="GO:0007165">
    <property type="term" value="P:signal transduction"/>
    <property type="evidence" value="ECO:0007669"/>
    <property type="project" value="InterPro"/>
</dbReference>
<dbReference type="GO" id="GO:0003700">
    <property type="term" value="F:DNA-binding transcription factor activity"/>
    <property type="evidence" value="ECO:0007669"/>
    <property type="project" value="InterPro"/>
</dbReference>
<organism evidence="3 4">
    <name type="scientific">Mugilogobius chulae</name>
    <name type="common">yellowstripe goby</name>
    <dbReference type="NCBI Taxonomy" id="88201"/>
    <lineage>
        <taxon>Eukaryota</taxon>
        <taxon>Metazoa</taxon>
        <taxon>Chordata</taxon>
        <taxon>Craniata</taxon>
        <taxon>Vertebrata</taxon>
        <taxon>Euteleostomi</taxon>
        <taxon>Actinopterygii</taxon>
        <taxon>Neopterygii</taxon>
        <taxon>Teleostei</taxon>
        <taxon>Neoteleostei</taxon>
        <taxon>Acanthomorphata</taxon>
        <taxon>Gobiaria</taxon>
        <taxon>Gobiiformes</taxon>
        <taxon>Gobioidei</taxon>
        <taxon>Gobiidae</taxon>
        <taxon>Gobionellinae</taxon>
        <taxon>Mugilogobius</taxon>
    </lineage>
</organism>
<dbReference type="SMART" id="SM00964">
    <property type="entry name" value="STAT_int"/>
    <property type="match status" value="1"/>
</dbReference>
<evidence type="ECO:0000259" key="2">
    <source>
        <dbReference type="SMART" id="SM00964"/>
    </source>
</evidence>
<dbReference type="EMBL" id="JBBPFD010000002">
    <property type="protein sequence ID" value="KAK7938811.1"/>
    <property type="molecule type" value="Genomic_DNA"/>
</dbReference>
<reference evidence="4" key="1">
    <citation type="submission" date="2024-04" db="EMBL/GenBank/DDBJ databases">
        <title>Salinicola lusitanus LLJ914,a marine bacterium isolated from the Okinawa Trough.</title>
        <authorList>
            <person name="Li J."/>
        </authorList>
    </citation>
    <scope>NUCLEOTIDE SEQUENCE [LARGE SCALE GENOMIC DNA]</scope>
</reference>
<accession>A0AAW0Q7W5</accession>
<dbReference type="InterPro" id="IPR036535">
    <property type="entry name" value="STAT_N_sf"/>
</dbReference>
<evidence type="ECO:0000313" key="4">
    <source>
        <dbReference type="Proteomes" id="UP001460270"/>
    </source>
</evidence>
<evidence type="ECO:0000313" key="3">
    <source>
        <dbReference type="EMBL" id="KAK7938811.1"/>
    </source>
</evidence>
<dbReference type="AlphaFoldDB" id="A0AAW0Q7W5"/>
<keyword evidence="4" id="KW-1185">Reference proteome</keyword>
<dbReference type="InterPro" id="IPR013799">
    <property type="entry name" value="STAT_TF_prot_interaction"/>
</dbReference>
<evidence type="ECO:0000256" key="1">
    <source>
        <dbReference type="ARBA" id="ARBA00022999"/>
    </source>
</evidence>
<comment type="caution">
    <text evidence="3">The sequence shown here is derived from an EMBL/GenBank/DDBJ whole genome shotgun (WGS) entry which is preliminary data.</text>
</comment>
<feature type="domain" description="STAT transcription factor protein interaction" evidence="2">
    <location>
        <begin position="2"/>
        <end position="102"/>
    </location>
</feature>
<keyword evidence="1" id="KW-0727">SH2 domain</keyword>
<dbReference type="InterPro" id="IPR001217">
    <property type="entry name" value="STAT"/>
</dbReference>
<dbReference type="Pfam" id="PF02865">
    <property type="entry name" value="STAT_int"/>
    <property type="match status" value="1"/>
</dbReference>
<proteinExistence type="predicted"/>
<dbReference type="Proteomes" id="UP001460270">
    <property type="component" value="Unassembled WGS sequence"/>
</dbReference>
<dbReference type="SUPFAM" id="SSF48092">
    <property type="entry name" value="Transcription factor STAT-4 N-domain"/>
    <property type="match status" value="1"/>
</dbReference>
<gene>
    <name evidence="3" type="ORF">WMY93_002137</name>
</gene>
<protein>
    <recommendedName>
        <fullName evidence="2">STAT transcription factor protein interaction domain-containing protein</fullName>
    </recommendedName>
</protein>
<sequence length="105" mass="12631">MSQWKRIQQLEIRHLEHVDYLYDDNFPMDIRQGLASWIEEQDWELASNDESVATVMFNNLLTQMEKVRTQEQNFLQRHNMKIIHQQLQVKYASNPRSWPASSARV</sequence>
<dbReference type="PANTHER" id="PTHR11801">
    <property type="entry name" value="SIGNAL TRANSDUCER AND ACTIVATOR OF TRANSCRIPTION"/>
    <property type="match status" value="1"/>
</dbReference>